<keyword evidence="8" id="KW-0678">Repressor</keyword>
<feature type="domain" description="MYND-type" evidence="29">
    <location>
        <begin position="1177"/>
        <end position="1212"/>
    </location>
</feature>
<dbReference type="STRING" id="6184.A0A430QB42"/>
<dbReference type="SUPFAM" id="SSF47370">
    <property type="entry name" value="Bromodomain"/>
    <property type="match status" value="1"/>
</dbReference>
<evidence type="ECO:0000256" key="10">
    <source>
        <dbReference type="ARBA" id="ARBA00022553"/>
    </source>
</evidence>
<evidence type="ECO:0000256" key="5">
    <source>
        <dbReference type="ARBA" id="ARBA00020977"/>
    </source>
</evidence>
<feature type="domain" description="SAMD1-like winged helix (WH)" evidence="30">
    <location>
        <begin position="8"/>
        <end position="88"/>
    </location>
</feature>
<dbReference type="PROSITE" id="PS52014">
    <property type="entry name" value="SAMD1_WH"/>
    <property type="match status" value="1"/>
</dbReference>
<dbReference type="SUPFAM" id="SSF57903">
    <property type="entry name" value="FYVE/PHD zinc finger"/>
    <property type="match status" value="1"/>
</dbReference>
<evidence type="ECO:0000256" key="27">
    <source>
        <dbReference type="SAM" id="MobiDB-lite"/>
    </source>
</evidence>
<dbReference type="GO" id="GO:0008270">
    <property type="term" value="F:zinc ion binding"/>
    <property type="evidence" value="ECO:0007669"/>
    <property type="project" value="UniProtKB-KW"/>
</dbReference>
<feature type="compositionally biased region" description="Polar residues" evidence="27">
    <location>
        <begin position="739"/>
        <end position="752"/>
    </location>
</feature>
<feature type="compositionally biased region" description="Basic and acidic residues" evidence="27">
    <location>
        <begin position="559"/>
        <end position="574"/>
    </location>
</feature>
<feature type="compositionally biased region" description="Low complexity" evidence="27">
    <location>
        <begin position="605"/>
        <end position="626"/>
    </location>
</feature>
<dbReference type="CDD" id="cd15537">
    <property type="entry name" value="PHD_BS69"/>
    <property type="match status" value="1"/>
</dbReference>
<dbReference type="InterPro" id="IPR001487">
    <property type="entry name" value="Bromodomain"/>
</dbReference>
<evidence type="ECO:0000256" key="25">
    <source>
        <dbReference type="PROSITE-ProRule" id="PRU00134"/>
    </source>
</evidence>
<evidence type="ECO:0000256" key="19">
    <source>
        <dbReference type="ARBA" id="ARBA00023117"/>
    </source>
</evidence>
<dbReference type="GO" id="GO:0000139">
    <property type="term" value="C:Golgi membrane"/>
    <property type="evidence" value="ECO:0007669"/>
    <property type="project" value="UniProtKB-SubCell"/>
</dbReference>
<dbReference type="GO" id="GO:0007030">
    <property type="term" value="P:Golgi organization"/>
    <property type="evidence" value="ECO:0007669"/>
    <property type="project" value="InterPro"/>
</dbReference>
<evidence type="ECO:0000313" key="31">
    <source>
        <dbReference type="EMBL" id="RTG84938.1"/>
    </source>
</evidence>
<feature type="compositionally biased region" description="Polar residues" evidence="27">
    <location>
        <begin position="784"/>
        <end position="825"/>
    </location>
</feature>
<dbReference type="PANTHER" id="PTHR12961">
    <property type="entry name" value="CONSERVED OLIGOMERIC GOLGI COMPLEX COMPONENT 2"/>
    <property type="match status" value="1"/>
</dbReference>
<feature type="compositionally biased region" description="Polar residues" evidence="27">
    <location>
        <begin position="916"/>
        <end position="927"/>
    </location>
</feature>
<keyword evidence="21" id="KW-0804">Transcription</keyword>
<keyword evidence="26" id="KW-0175">Coiled coil</keyword>
<evidence type="ECO:0000256" key="21">
    <source>
        <dbReference type="ARBA" id="ARBA00023163"/>
    </source>
</evidence>
<dbReference type="FunFam" id="6.10.140.2220:FF:000002">
    <property type="entry name" value="Protein kinase C-binding protein 1 isoform C"/>
    <property type="match status" value="1"/>
</dbReference>
<feature type="domain" description="MYND-type" evidence="29">
    <location>
        <begin position="1338"/>
        <end position="1370"/>
    </location>
</feature>
<feature type="region of interest" description="Disordered" evidence="27">
    <location>
        <begin position="1037"/>
        <end position="1070"/>
    </location>
</feature>
<dbReference type="InterPro" id="IPR013083">
    <property type="entry name" value="Znf_RING/FYVE/PHD"/>
</dbReference>
<evidence type="ECO:0000256" key="3">
    <source>
        <dbReference type="ARBA" id="ARBA00004395"/>
    </source>
</evidence>
<dbReference type="GO" id="GO:0006891">
    <property type="term" value="P:intra-Golgi vesicle-mediated transport"/>
    <property type="evidence" value="ECO:0007669"/>
    <property type="project" value="TreeGrafter"/>
</dbReference>
<dbReference type="PROSITE" id="PS50865">
    <property type="entry name" value="ZF_MYND_2"/>
    <property type="match status" value="2"/>
</dbReference>
<feature type="region of interest" description="Disordered" evidence="27">
    <location>
        <begin position="1554"/>
        <end position="1592"/>
    </location>
</feature>
<feature type="coiled-coil region" evidence="26">
    <location>
        <begin position="1095"/>
        <end position="1163"/>
    </location>
</feature>
<evidence type="ECO:0000256" key="1">
    <source>
        <dbReference type="ARBA" id="ARBA00004123"/>
    </source>
</evidence>
<keyword evidence="15" id="KW-0156">Chromatin regulator</keyword>
<keyword evidence="11" id="KW-0479">Metal-binding</keyword>
<feature type="region of interest" description="Disordered" evidence="27">
    <location>
        <begin position="398"/>
        <end position="417"/>
    </location>
</feature>
<evidence type="ECO:0000259" key="28">
    <source>
        <dbReference type="PROSITE" id="PS50014"/>
    </source>
</evidence>
<keyword evidence="17" id="KW-0805">Transcription regulation</keyword>
<evidence type="ECO:0000256" key="17">
    <source>
        <dbReference type="ARBA" id="ARBA00023015"/>
    </source>
</evidence>
<feature type="region of interest" description="Disordered" evidence="27">
    <location>
        <begin position="125"/>
        <end position="146"/>
    </location>
</feature>
<evidence type="ECO:0000256" key="23">
    <source>
        <dbReference type="ARBA" id="ARBA00031344"/>
    </source>
</evidence>
<dbReference type="PANTHER" id="PTHR12961:SF0">
    <property type="entry name" value="CONSERVED OLIGOMERIC GOLGI COMPLEX SUBUNIT 2"/>
    <property type="match status" value="1"/>
</dbReference>
<feature type="compositionally biased region" description="Basic residues" evidence="27">
    <location>
        <begin position="660"/>
        <end position="670"/>
    </location>
</feature>
<evidence type="ECO:0000259" key="30">
    <source>
        <dbReference type="PROSITE" id="PS52014"/>
    </source>
</evidence>
<feature type="compositionally biased region" description="Basic and acidic residues" evidence="27">
    <location>
        <begin position="1562"/>
        <end position="1586"/>
    </location>
</feature>
<evidence type="ECO:0000256" key="16">
    <source>
        <dbReference type="ARBA" id="ARBA00022927"/>
    </source>
</evidence>
<feature type="compositionally biased region" description="Polar residues" evidence="27">
    <location>
        <begin position="680"/>
        <end position="707"/>
    </location>
</feature>
<dbReference type="InterPro" id="IPR002893">
    <property type="entry name" value="Znf_MYND"/>
</dbReference>
<evidence type="ECO:0000256" key="2">
    <source>
        <dbReference type="ARBA" id="ARBA00004286"/>
    </source>
</evidence>
<evidence type="ECO:0000256" key="22">
    <source>
        <dbReference type="ARBA" id="ARBA00023242"/>
    </source>
</evidence>
<evidence type="ECO:0000256" key="13">
    <source>
        <dbReference type="ARBA" id="ARBA00022833"/>
    </source>
</evidence>
<dbReference type="SMART" id="SM00249">
    <property type="entry name" value="PHD"/>
    <property type="match status" value="1"/>
</dbReference>
<dbReference type="Gene3D" id="2.30.30.140">
    <property type="match status" value="1"/>
</dbReference>
<dbReference type="InterPro" id="IPR019786">
    <property type="entry name" value="Zinc_finger_PHD-type_CS"/>
</dbReference>
<dbReference type="InterPro" id="IPR011011">
    <property type="entry name" value="Znf_FYVE_PHD"/>
</dbReference>
<keyword evidence="22" id="KW-0539">Nucleus</keyword>
<evidence type="ECO:0000256" key="8">
    <source>
        <dbReference type="ARBA" id="ARBA00022491"/>
    </source>
</evidence>
<dbReference type="Gene3D" id="3.30.40.10">
    <property type="entry name" value="Zinc/RING finger domain, C3HC4 (zinc finger)"/>
    <property type="match status" value="1"/>
</dbReference>
<keyword evidence="16" id="KW-0653">Protein transport</keyword>
<keyword evidence="13" id="KW-0862">Zinc</keyword>
<feature type="coiled-coil region" evidence="26">
    <location>
        <begin position="1256"/>
        <end position="1324"/>
    </location>
</feature>
<evidence type="ECO:0000256" key="15">
    <source>
        <dbReference type="ARBA" id="ARBA00022853"/>
    </source>
</evidence>
<keyword evidence="12 25" id="KW-0863">Zinc-finger</keyword>
<feature type="compositionally biased region" description="Low complexity" evidence="27">
    <location>
        <begin position="635"/>
        <end position="647"/>
    </location>
</feature>
<dbReference type="InterPro" id="IPR048589">
    <property type="entry name" value="SAMD1-like_WH"/>
</dbReference>
<keyword evidence="7" id="KW-0158">Chromosome</keyword>
<dbReference type="Pfam" id="PF06148">
    <property type="entry name" value="COG2_N"/>
    <property type="match status" value="1"/>
</dbReference>
<dbReference type="PROSITE" id="PS50014">
    <property type="entry name" value="BROMODOMAIN_2"/>
    <property type="match status" value="1"/>
</dbReference>
<keyword evidence="19 24" id="KW-0103">Bromodomain</keyword>
<evidence type="ECO:0000256" key="12">
    <source>
        <dbReference type="ARBA" id="ARBA00022771"/>
    </source>
</evidence>
<dbReference type="Proteomes" id="UP000290809">
    <property type="component" value="Unassembled WGS sequence"/>
</dbReference>
<dbReference type="GO" id="GO:0005694">
    <property type="term" value="C:chromosome"/>
    <property type="evidence" value="ECO:0007669"/>
    <property type="project" value="UniProtKB-SubCell"/>
</dbReference>
<dbReference type="PROSITE" id="PS01359">
    <property type="entry name" value="ZF_PHD_1"/>
    <property type="match status" value="1"/>
</dbReference>
<keyword evidence="10" id="KW-0597">Phosphoprotein</keyword>
<gene>
    <name evidence="31" type="ORF">DC041_0010035</name>
</gene>
<accession>A0A430QB42</accession>
<evidence type="ECO:0000256" key="18">
    <source>
        <dbReference type="ARBA" id="ARBA00023034"/>
    </source>
</evidence>
<keyword evidence="9" id="KW-1017">Isopeptide bond</keyword>
<feature type="compositionally biased region" description="Low complexity" evidence="27">
    <location>
        <begin position="457"/>
        <end position="475"/>
    </location>
</feature>
<feature type="compositionally biased region" description="Polar residues" evidence="27">
    <location>
        <begin position="1044"/>
        <end position="1068"/>
    </location>
</feature>
<evidence type="ECO:0000256" key="11">
    <source>
        <dbReference type="ARBA" id="ARBA00022723"/>
    </source>
</evidence>
<evidence type="ECO:0000256" key="7">
    <source>
        <dbReference type="ARBA" id="ARBA00022454"/>
    </source>
</evidence>
<dbReference type="InterPro" id="IPR009316">
    <property type="entry name" value="COG2"/>
</dbReference>
<comment type="caution">
    <text evidence="31">The sequence shown here is derived from an EMBL/GenBank/DDBJ whole genome shotgun (WGS) entry which is preliminary data.</text>
</comment>
<evidence type="ECO:0000256" key="20">
    <source>
        <dbReference type="ARBA" id="ARBA00023136"/>
    </source>
</evidence>
<dbReference type="InterPro" id="IPR057053">
    <property type="entry name" value="MYND_ZMYND11_ZMYD8"/>
</dbReference>
<feature type="compositionally biased region" description="Polar residues" evidence="27">
    <location>
        <begin position="888"/>
        <end position="906"/>
    </location>
</feature>
<evidence type="ECO:0000256" key="24">
    <source>
        <dbReference type="PROSITE-ProRule" id="PRU00035"/>
    </source>
</evidence>
<dbReference type="Pfam" id="PF24324">
    <property type="entry name" value="MYND_ZMYND11_ZMYD8"/>
    <property type="match status" value="2"/>
</dbReference>
<evidence type="ECO:0000256" key="6">
    <source>
        <dbReference type="ARBA" id="ARBA00022448"/>
    </source>
</evidence>
<dbReference type="EMBL" id="QMKO01002068">
    <property type="protein sequence ID" value="RTG84938.1"/>
    <property type="molecule type" value="Genomic_DNA"/>
</dbReference>
<proteinExistence type="inferred from homology"/>
<evidence type="ECO:0000259" key="29">
    <source>
        <dbReference type="PROSITE" id="PS50865"/>
    </source>
</evidence>
<dbReference type="Pfam" id="PF12022">
    <property type="entry name" value="COG2_C"/>
    <property type="match status" value="1"/>
</dbReference>
<comment type="subcellular location">
    <subcellularLocation>
        <location evidence="2">Chromosome</location>
    </subcellularLocation>
    <subcellularLocation>
        <location evidence="3">Golgi apparatus membrane</location>
        <topology evidence="3">Peripheral membrane protein</topology>
    </subcellularLocation>
    <subcellularLocation>
        <location evidence="1">Nucleus</location>
    </subcellularLocation>
</comment>
<feature type="compositionally biased region" description="Polar residues" evidence="27">
    <location>
        <begin position="438"/>
        <end position="448"/>
    </location>
</feature>
<feature type="compositionally biased region" description="Basic and acidic residues" evidence="27">
    <location>
        <begin position="650"/>
        <end position="659"/>
    </location>
</feature>
<dbReference type="GO" id="GO:0015031">
    <property type="term" value="P:protein transport"/>
    <property type="evidence" value="ECO:0007669"/>
    <property type="project" value="UniProtKB-KW"/>
</dbReference>
<dbReference type="InterPro" id="IPR024602">
    <property type="entry name" value="COG_su2_N"/>
</dbReference>
<dbReference type="InterPro" id="IPR001965">
    <property type="entry name" value="Znf_PHD"/>
</dbReference>
<feature type="domain" description="Bromo" evidence="28">
    <location>
        <begin position="181"/>
        <end position="251"/>
    </location>
</feature>
<dbReference type="GO" id="GO:0140006">
    <property type="term" value="F:histone H3 reader activity"/>
    <property type="evidence" value="ECO:0007669"/>
    <property type="project" value="UniProtKB-ARBA"/>
</dbReference>
<name>A0A430QB42_SCHBO</name>
<keyword evidence="14" id="KW-0832">Ubl conjugation</keyword>
<sequence>MDYAKLSSYRHADPLKVRQVWDAFGVLKSHRLAVPADKISKILRKTLDLKDDQIRLLLDEIEGDGLIEKIEPPFGKNGMVRYQLPDFSKQHPRGKHDWYCFQCHRPGEVLRCLDCFRVYHSDCVQEASGPNSPSRKSMRSPTLHDGQEDNFTCPVCESRPKCEFSRKQIRKLLEFATHQLRKQPLWKTFIQVGYKGEITKNEYLVYKYTDLELLQRKIKDGRYAALEEFSMDVQLLVHDVCILHGPYSNQADEIRFFFRSVNTELNEIQLCTDCYINAKARVTDWISKPCKPRHELIWARNRTSAGAGLFNDTSVSQFYWPAKVLLERDDGYEIRFFGGSHERMFVKKAHTRAFHLPADEVGVLRRSNATGAISGGGFERAWNEVSKLQANIDSGYYTHSSGESDLPPSDDDYSDEMYLGPRRKTVIQSQRSHRADSPRSSLTSGNTKANKRRRHTSSSSHQTTTSDTPTGGSPTRDVSPCTHGGKHFRTHGLLLNSHTDLTDKKLASNRLPMPVVQPGTPGAAAISALAETKAAMAAAVGSGRRPAGSFTADLLSLTHREHDKPYRKQSKENHSNVPIRGQRGRGRPPLRDSKGRPIRRRKYRSSSSSSHSSDSPSSSVSSGSLSGVDVPRTANNSSQNNWCSNSSTDWKVKKTEMPRRGRPPKSRGRVKAVNDVVRSSWCSPTAESSDAEGNSELWTKSGSSNVIKPSPTRGRPKLAASNSSLNRIEDAKRKRLTIPNKNSTQDTSNSGGKRSKRYSKQMDSFGNVRDEDDELTDRCDSPIGNDSQNLRHSNNYRWHSHHSSSVYNTSGTPVSSMRKSGTNDSSIHKTSPSKKASTAKQRSSHSSNYSTCSSPSSSDMDDNDESGRRHRNIVKVDDEDDDRRFRSPTRSGSSNKDRTSGASSTMLRRPPFAPPLSTSGSISNLNATNDRNSLSTATNLFSNTGQNLFSPCNDSVVTINSSVNSGTSSTNNRLSGSVHPTTSNANLSSHFISSGALSSNSNNVATTPGMSTLPRSHLPPNKRAAAAATAAALNRDSVGGGVNDVSNETNQRQASVKSPELSVTSSPRKQLHKGIQTPASMEIPILSQQPCSQCKEREAERLAAANDTKRALRELEEKLIAQFKEEKATALHSALEQAQASAREAIEHERKLAHDTLEAAEARFAEVIVQTKRRQWCRNCLIEAIYHCCWNTSYCSTHCQQEHWQREHKIVLISFLIVIFIYLNITFHVIMYERINLTPASMEIPILSQQPCSQCKEREAERLAAANDTKRALRELEEKLIAQFKEEKATALHSALEQAQASAREAIEHERKLAHDTLEAAEARFAEVIVQTKRRQWCRNCLIEAIYHCCWNTSYCSTHCQQEHWQREHKTFWSFSMPTIEELKNSKVDSSIENKNSNLRKLLLEDTLDVAPIGLTFCFDRESFLNDDFKPDDFILEQHCRGISLEKLRDDLLQYSNILKSSLIELINQDYADFVSLSTNLVGLDKSIDTIVTPLKQLQSYVSSVLDELESTDQELSAKLKSLQHIKNEKDYADSLFTLDACVSRLERWLTQSNQPSVNKEQTNDQLDHKSNNIMLGDRDNNENETSKGINNDVDGNELDIWPPEFYADCSLHEDIGQRMDRIANEYIKLQFFNKKCRGHPILNSLKPRINWITINLQEQLEIRLKESFNACCLTVINTNVDCTIPKHSIEQLRRVISTYLAIDKLSDLLILYRKFVLHDQLSQIFTPRPELTHAGSDTAIAAETLNSMYTKALKVLDSQIYYVKEQIIKCSPEGSEPLSDFDCLVGGFWPETIDLICNNLPEIFSPGHPDRFYSLYTVSMDFIKTVETKTWSNKQLVNLRNHPSYSMFRNKWSLPVYFQIRFQEIAANVENAMKKGLIEIKESQKLCLIEVTEVVICQLNRCWEEGIYLDKLIHRFWKLTLQILSRYSSFIDEQIKSVQENNATASQSSDSILLTKSTDYFPELLIYFFVDCLRLVDYVRLELKREILTRLNQRLVTQTTDNDSNDDTVNYETILSECLEQSCERLIASISSIMDLIVQKIQQNCSNSIRQVLDIPRQYRWTNREFPSNASSYVSNIIHPLMKLDGLGLRLSQSVPNAQPFLSTLIKKCITTVTHDYTAQLSEVSTSVRKMEDSIRRLREVRRSSSQIFNQPQSVNGSSGFHSDDKIRHQLYLDAKAYIDEVRKFWSLDRDYTCELDDFMEQIDTIRTEPNVSIMNTIPAVSQE</sequence>
<evidence type="ECO:0000256" key="9">
    <source>
        <dbReference type="ARBA" id="ARBA00022499"/>
    </source>
</evidence>
<evidence type="ECO:0000256" key="14">
    <source>
        <dbReference type="ARBA" id="ARBA00022843"/>
    </source>
</evidence>
<keyword evidence="20" id="KW-0472">Membrane</keyword>
<keyword evidence="32" id="KW-1185">Reference proteome</keyword>
<dbReference type="InterPro" id="IPR036427">
    <property type="entry name" value="Bromodomain-like_sf"/>
</dbReference>
<dbReference type="GO" id="GO:0005634">
    <property type="term" value="C:nucleus"/>
    <property type="evidence" value="ECO:0007669"/>
    <property type="project" value="UniProtKB-SubCell"/>
</dbReference>
<keyword evidence="6" id="KW-0813">Transport</keyword>
<dbReference type="GO" id="GO:0045892">
    <property type="term" value="P:negative regulation of DNA-templated transcription"/>
    <property type="evidence" value="ECO:0007669"/>
    <property type="project" value="UniProtKB-ARBA"/>
</dbReference>
<dbReference type="GO" id="GO:0017119">
    <property type="term" value="C:Golgi transport complex"/>
    <property type="evidence" value="ECO:0007669"/>
    <property type="project" value="TreeGrafter"/>
</dbReference>
<evidence type="ECO:0000256" key="4">
    <source>
        <dbReference type="ARBA" id="ARBA00007603"/>
    </source>
</evidence>
<comment type="similarity">
    <text evidence="4">Belongs to the COG2 family.</text>
</comment>
<protein>
    <recommendedName>
        <fullName evidence="5">Conserved oligomeric Golgi complex subunit 2</fullName>
    </recommendedName>
    <alternativeName>
        <fullName evidence="23">Component of oligomeric Golgi complex 2</fullName>
    </alternativeName>
</protein>
<feature type="region of interest" description="Disordered" evidence="27">
    <location>
        <begin position="423"/>
        <end position="485"/>
    </location>
</feature>
<dbReference type="SUPFAM" id="SSF144232">
    <property type="entry name" value="HIT/MYND zinc finger-like"/>
    <property type="match status" value="2"/>
</dbReference>
<evidence type="ECO:0000313" key="32">
    <source>
        <dbReference type="Proteomes" id="UP000290809"/>
    </source>
</evidence>
<organism evidence="31 32">
    <name type="scientific">Schistosoma bovis</name>
    <name type="common">Blood fluke</name>
    <dbReference type="NCBI Taxonomy" id="6184"/>
    <lineage>
        <taxon>Eukaryota</taxon>
        <taxon>Metazoa</taxon>
        <taxon>Spiralia</taxon>
        <taxon>Lophotrochozoa</taxon>
        <taxon>Platyhelminthes</taxon>
        <taxon>Trematoda</taxon>
        <taxon>Digenea</taxon>
        <taxon>Strigeidida</taxon>
        <taxon>Schistosomatoidea</taxon>
        <taxon>Schistosomatidae</taxon>
        <taxon>Schistosoma</taxon>
    </lineage>
</organism>
<reference evidence="31 32" key="1">
    <citation type="journal article" date="2019" name="PLoS Pathog.">
        <title>Genome sequence of the bovine parasite Schistosoma bovis Tanzania.</title>
        <authorList>
            <person name="Oey H."/>
            <person name="Zakrzewski M."/>
            <person name="Gobert G."/>
            <person name="Gravermann K."/>
            <person name="Stoye J."/>
            <person name="Jones M."/>
            <person name="Mcmanus D."/>
            <person name="Krause L."/>
        </authorList>
    </citation>
    <scope>NUCLEOTIDE SEQUENCE [LARGE SCALE GENOMIC DNA]</scope>
    <source>
        <strain evidence="31 32">TAN1997</strain>
    </source>
</reference>
<dbReference type="InterPro" id="IPR024603">
    <property type="entry name" value="COG_complex_COG2_C"/>
</dbReference>
<feature type="compositionally biased region" description="Low complexity" evidence="27">
    <location>
        <begin position="829"/>
        <end position="858"/>
    </location>
</feature>
<evidence type="ECO:0000256" key="26">
    <source>
        <dbReference type="SAM" id="Coils"/>
    </source>
</evidence>
<dbReference type="Gene3D" id="1.20.920.10">
    <property type="entry name" value="Bromodomain-like"/>
    <property type="match status" value="1"/>
</dbReference>
<dbReference type="GO" id="GO:0003677">
    <property type="term" value="F:DNA binding"/>
    <property type="evidence" value="ECO:0007669"/>
    <property type="project" value="InterPro"/>
</dbReference>
<feature type="region of interest" description="Disordered" evidence="27">
    <location>
        <begin position="559"/>
        <end position="927"/>
    </location>
</feature>
<keyword evidence="18" id="KW-0333">Golgi apparatus</keyword>